<feature type="region of interest" description="Disordered" evidence="5">
    <location>
        <begin position="1"/>
        <end position="22"/>
    </location>
</feature>
<evidence type="ECO:0000256" key="3">
    <source>
        <dbReference type="ARBA" id="ARBA00022833"/>
    </source>
</evidence>
<keyword evidence="3" id="KW-0862">Zinc</keyword>
<protein>
    <submittedName>
        <fullName evidence="7">HAT transposon superfamily</fullName>
    </submittedName>
</protein>
<evidence type="ECO:0000313" key="7">
    <source>
        <dbReference type="EMBL" id="GER34038.1"/>
    </source>
</evidence>
<evidence type="ECO:0000256" key="1">
    <source>
        <dbReference type="ARBA" id="ARBA00022723"/>
    </source>
</evidence>
<comment type="caution">
    <text evidence="7">The sequence shown here is derived from an EMBL/GenBank/DDBJ whole genome shotgun (WGS) entry which is preliminary data.</text>
</comment>
<dbReference type="InterPro" id="IPR003656">
    <property type="entry name" value="Znf_BED"/>
</dbReference>
<evidence type="ECO:0000259" key="6">
    <source>
        <dbReference type="PROSITE" id="PS50808"/>
    </source>
</evidence>
<evidence type="ECO:0000256" key="4">
    <source>
        <dbReference type="PROSITE-ProRule" id="PRU00027"/>
    </source>
</evidence>
<feature type="domain" description="BED-type" evidence="6">
    <location>
        <begin position="20"/>
        <end position="74"/>
    </location>
</feature>
<gene>
    <name evidence="7" type="ORF">STAS_10216</name>
</gene>
<evidence type="ECO:0000313" key="8">
    <source>
        <dbReference type="Proteomes" id="UP000325081"/>
    </source>
</evidence>
<evidence type="ECO:0000256" key="2">
    <source>
        <dbReference type="ARBA" id="ARBA00022771"/>
    </source>
</evidence>
<evidence type="ECO:0000256" key="5">
    <source>
        <dbReference type="SAM" id="MobiDB-lite"/>
    </source>
</evidence>
<dbReference type="PROSITE" id="PS50808">
    <property type="entry name" value="ZF_BED"/>
    <property type="match status" value="1"/>
</dbReference>
<keyword evidence="8" id="KW-1185">Reference proteome</keyword>
<name>A0A5A7PN33_STRAF</name>
<dbReference type="PANTHER" id="PTHR46951:SF2">
    <property type="entry name" value="BED-TYPE DOMAIN-CONTAINING PROTEIN"/>
    <property type="match status" value="1"/>
</dbReference>
<dbReference type="Proteomes" id="UP000325081">
    <property type="component" value="Unassembled WGS sequence"/>
</dbReference>
<dbReference type="EMBL" id="BKCP01004849">
    <property type="protein sequence ID" value="GER34038.1"/>
    <property type="molecule type" value="Genomic_DNA"/>
</dbReference>
<sequence length="142" mass="15860">MSTSGTTIPRKKTKKNVAGARTDPTWKHGIEVAPRKVQCKYCQVVRHGGIYRLKHHLTCTSFNVCPCPQVPDDVRREIVEMLSSNNAGSSKKRTISETGSFSVDGDVEVLTFEIEEPDDAIFLVKESSNHDADRTLAYCFWG</sequence>
<proteinExistence type="predicted"/>
<dbReference type="GO" id="GO:0008270">
    <property type="term" value="F:zinc ion binding"/>
    <property type="evidence" value="ECO:0007669"/>
    <property type="project" value="UniProtKB-KW"/>
</dbReference>
<accession>A0A5A7PN33</accession>
<reference evidence="8" key="1">
    <citation type="journal article" date="2019" name="Curr. Biol.">
        <title>Genome Sequence of Striga asiatica Provides Insight into the Evolution of Plant Parasitism.</title>
        <authorList>
            <person name="Yoshida S."/>
            <person name="Kim S."/>
            <person name="Wafula E.K."/>
            <person name="Tanskanen J."/>
            <person name="Kim Y.M."/>
            <person name="Honaas L."/>
            <person name="Yang Z."/>
            <person name="Spallek T."/>
            <person name="Conn C.E."/>
            <person name="Ichihashi Y."/>
            <person name="Cheong K."/>
            <person name="Cui S."/>
            <person name="Der J.P."/>
            <person name="Gundlach H."/>
            <person name="Jiao Y."/>
            <person name="Hori C."/>
            <person name="Ishida J.K."/>
            <person name="Kasahara H."/>
            <person name="Kiba T."/>
            <person name="Kim M.S."/>
            <person name="Koo N."/>
            <person name="Laohavisit A."/>
            <person name="Lee Y.H."/>
            <person name="Lumba S."/>
            <person name="McCourt P."/>
            <person name="Mortimer J.C."/>
            <person name="Mutuku J.M."/>
            <person name="Nomura T."/>
            <person name="Sasaki-Sekimoto Y."/>
            <person name="Seto Y."/>
            <person name="Wang Y."/>
            <person name="Wakatake T."/>
            <person name="Sakakibara H."/>
            <person name="Demura T."/>
            <person name="Yamaguchi S."/>
            <person name="Yoneyama K."/>
            <person name="Manabe R.I."/>
            <person name="Nelson D.C."/>
            <person name="Schulman A.H."/>
            <person name="Timko M.P."/>
            <person name="dePamphilis C.W."/>
            <person name="Choi D."/>
            <person name="Shirasu K."/>
        </authorList>
    </citation>
    <scope>NUCLEOTIDE SEQUENCE [LARGE SCALE GENOMIC DNA]</scope>
    <source>
        <strain evidence="8">cv. UVA1</strain>
    </source>
</reference>
<dbReference type="AlphaFoldDB" id="A0A5A7PN33"/>
<dbReference type="PANTHER" id="PTHR46951">
    <property type="entry name" value="BED-TYPE DOMAIN-CONTAINING PROTEIN"/>
    <property type="match status" value="1"/>
</dbReference>
<keyword evidence="2 4" id="KW-0863">Zinc-finger</keyword>
<dbReference type="GO" id="GO:0003677">
    <property type="term" value="F:DNA binding"/>
    <property type="evidence" value="ECO:0007669"/>
    <property type="project" value="InterPro"/>
</dbReference>
<dbReference type="OrthoDB" id="1435350at2759"/>
<keyword evidence="1" id="KW-0479">Metal-binding</keyword>
<organism evidence="7 8">
    <name type="scientific">Striga asiatica</name>
    <name type="common">Asiatic witchweed</name>
    <name type="synonym">Buchnera asiatica</name>
    <dbReference type="NCBI Taxonomy" id="4170"/>
    <lineage>
        <taxon>Eukaryota</taxon>
        <taxon>Viridiplantae</taxon>
        <taxon>Streptophyta</taxon>
        <taxon>Embryophyta</taxon>
        <taxon>Tracheophyta</taxon>
        <taxon>Spermatophyta</taxon>
        <taxon>Magnoliopsida</taxon>
        <taxon>eudicotyledons</taxon>
        <taxon>Gunneridae</taxon>
        <taxon>Pentapetalae</taxon>
        <taxon>asterids</taxon>
        <taxon>lamiids</taxon>
        <taxon>Lamiales</taxon>
        <taxon>Orobanchaceae</taxon>
        <taxon>Buchnereae</taxon>
        <taxon>Striga</taxon>
    </lineage>
</organism>